<comment type="caution">
    <text evidence="1">The sequence shown here is derived from an EMBL/GenBank/DDBJ whole genome shotgun (WGS) entry which is preliminary data.</text>
</comment>
<protein>
    <recommendedName>
        <fullName evidence="3">F-box domain-containing protein</fullName>
    </recommendedName>
</protein>
<name>A0A9P6D1P2_9AGAR</name>
<dbReference type="InterPro" id="IPR032675">
    <property type="entry name" value="LRR_dom_sf"/>
</dbReference>
<dbReference type="EMBL" id="MU155195">
    <property type="protein sequence ID" value="KAF9480400.1"/>
    <property type="molecule type" value="Genomic_DNA"/>
</dbReference>
<keyword evidence="2" id="KW-1185">Reference proteome</keyword>
<sequence>MTSLLSSSPIGNIPYDILCEIFLYCMPHHPFHSAKSKSRSTPLLLCHVCSFWRSAALSCPSLWSHLQYTITMKRIKIKESGSSSMQWAFLRQDIDFLRWWKENQGTIAPFLSIDVCTVIYSREELQGRDYYVGEDTLDFVATYLNSAQYLRIDDSIYRENMPWIQPAFQNLHTLVFFYNPIVALNLLSSHSPKSLRFVSLQRGIIQSIQSIPHNFSALTHLSLHNVRISIESWYTLLRAVPKLEWGYFHIKEIYMYPTPTPTSITLSRLTSLTLSCNKASKIVALLKNLLIPVLHTLSLSSRSHSWQDERAIPRLTTILRRTPNITTLSLGETFLSLHSLVYDPTILAPEATPFWECTLHLAHLQLGLPFAHRNQIRGAEDRFSCFIRNVFRSDNTWLGLRHPSCPLHCVTIVDDQFDNIRDFATSETRRIAQAGLRVNVRIASESIERSASHKWMEWGSRA</sequence>
<dbReference type="Gene3D" id="3.80.10.10">
    <property type="entry name" value="Ribonuclease Inhibitor"/>
    <property type="match status" value="1"/>
</dbReference>
<evidence type="ECO:0000313" key="2">
    <source>
        <dbReference type="Proteomes" id="UP000807469"/>
    </source>
</evidence>
<dbReference type="OrthoDB" id="2269034at2759"/>
<organism evidence="1 2">
    <name type="scientific">Pholiota conissans</name>
    <dbReference type="NCBI Taxonomy" id="109636"/>
    <lineage>
        <taxon>Eukaryota</taxon>
        <taxon>Fungi</taxon>
        <taxon>Dikarya</taxon>
        <taxon>Basidiomycota</taxon>
        <taxon>Agaricomycotina</taxon>
        <taxon>Agaricomycetes</taxon>
        <taxon>Agaricomycetidae</taxon>
        <taxon>Agaricales</taxon>
        <taxon>Agaricineae</taxon>
        <taxon>Strophariaceae</taxon>
        <taxon>Pholiota</taxon>
    </lineage>
</organism>
<proteinExistence type="predicted"/>
<evidence type="ECO:0008006" key="3">
    <source>
        <dbReference type="Google" id="ProtNLM"/>
    </source>
</evidence>
<dbReference type="Proteomes" id="UP000807469">
    <property type="component" value="Unassembled WGS sequence"/>
</dbReference>
<reference evidence="1" key="1">
    <citation type="submission" date="2020-11" db="EMBL/GenBank/DDBJ databases">
        <authorList>
            <consortium name="DOE Joint Genome Institute"/>
            <person name="Ahrendt S."/>
            <person name="Riley R."/>
            <person name="Andreopoulos W."/>
            <person name="Labutti K."/>
            <person name="Pangilinan J."/>
            <person name="Ruiz-Duenas F.J."/>
            <person name="Barrasa J.M."/>
            <person name="Sanchez-Garcia M."/>
            <person name="Camarero S."/>
            <person name="Miyauchi S."/>
            <person name="Serrano A."/>
            <person name="Linde D."/>
            <person name="Babiker R."/>
            <person name="Drula E."/>
            <person name="Ayuso-Fernandez I."/>
            <person name="Pacheco R."/>
            <person name="Padilla G."/>
            <person name="Ferreira P."/>
            <person name="Barriuso J."/>
            <person name="Kellner H."/>
            <person name="Castanera R."/>
            <person name="Alfaro M."/>
            <person name="Ramirez L."/>
            <person name="Pisabarro A.G."/>
            <person name="Kuo A."/>
            <person name="Tritt A."/>
            <person name="Lipzen A."/>
            <person name="He G."/>
            <person name="Yan M."/>
            <person name="Ng V."/>
            <person name="Cullen D."/>
            <person name="Martin F."/>
            <person name="Rosso M.-N."/>
            <person name="Henrissat B."/>
            <person name="Hibbett D."/>
            <person name="Martinez A.T."/>
            <person name="Grigoriev I.V."/>
        </authorList>
    </citation>
    <scope>NUCLEOTIDE SEQUENCE</scope>
    <source>
        <strain evidence="1">CIRM-BRFM 674</strain>
    </source>
</reference>
<dbReference type="AlphaFoldDB" id="A0A9P6D1P2"/>
<accession>A0A9P6D1P2</accession>
<dbReference type="SUPFAM" id="SSF52058">
    <property type="entry name" value="L domain-like"/>
    <property type="match status" value="1"/>
</dbReference>
<evidence type="ECO:0000313" key="1">
    <source>
        <dbReference type="EMBL" id="KAF9480400.1"/>
    </source>
</evidence>
<gene>
    <name evidence="1" type="ORF">BDN70DRAFT_992742</name>
</gene>